<dbReference type="AlphaFoldDB" id="A0A1X0RPI8"/>
<accession>A0A1X0RPI8</accession>
<dbReference type="PROSITE" id="PS50013">
    <property type="entry name" value="CHROMO_2"/>
    <property type="match status" value="1"/>
</dbReference>
<organism evidence="2 3">
    <name type="scientific">Rhizopus microsporus</name>
    <dbReference type="NCBI Taxonomy" id="58291"/>
    <lineage>
        <taxon>Eukaryota</taxon>
        <taxon>Fungi</taxon>
        <taxon>Fungi incertae sedis</taxon>
        <taxon>Mucoromycota</taxon>
        <taxon>Mucoromycotina</taxon>
        <taxon>Mucoromycetes</taxon>
        <taxon>Mucorales</taxon>
        <taxon>Mucorineae</taxon>
        <taxon>Rhizopodaceae</taxon>
        <taxon>Rhizopus</taxon>
    </lineage>
</organism>
<proteinExistence type="predicted"/>
<dbReference type="Proteomes" id="UP000242381">
    <property type="component" value="Unassembled WGS sequence"/>
</dbReference>
<dbReference type="InterPro" id="IPR016197">
    <property type="entry name" value="Chromo-like_dom_sf"/>
</dbReference>
<name>A0A1X0RPI8_RHIZD</name>
<dbReference type="SUPFAM" id="SSF54160">
    <property type="entry name" value="Chromo domain-like"/>
    <property type="match status" value="1"/>
</dbReference>
<dbReference type="EMBL" id="KV921501">
    <property type="protein sequence ID" value="ORE13936.1"/>
    <property type="molecule type" value="Genomic_DNA"/>
</dbReference>
<dbReference type="CDD" id="cd00024">
    <property type="entry name" value="CD_CSD"/>
    <property type="match status" value="1"/>
</dbReference>
<protein>
    <recommendedName>
        <fullName evidence="1">Chromo domain-containing protein</fullName>
    </recommendedName>
</protein>
<dbReference type="InterPro" id="IPR000953">
    <property type="entry name" value="Chromo/chromo_shadow_dom"/>
</dbReference>
<dbReference type="InterPro" id="IPR023780">
    <property type="entry name" value="Chromo_domain"/>
</dbReference>
<gene>
    <name evidence="2" type="ORF">BCV71DRAFT_156083</name>
</gene>
<evidence type="ECO:0000313" key="3">
    <source>
        <dbReference type="Proteomes" id="UP000242381"/>
    </source>
</evidence>
<feature type="domain" description="Chromo" evidence="1">
    <location>
        <begin position="1"/>
        <end position="30"/>
    </location>
</feature>
<feature type="non-terminal residue" evidence="2">
    <location>
        <position position="1"/>
    </location>
</feature>
<dbReference type="Pfam" id="PF00385">
    <property type="entry name" value="Chromo"/>
    <property type="match status" value="1"/>
</dbReference>
<evidence type="ECO:0000259" key="1">
    <source>
        <dbReference type="PROSITE" id="PS50013"/>
    </source>
</evidence>
<evidence type="ECO:0000313" key="2">
    <source>
        <dbReference type="EMBL" id="ORE13936.1"/>
    </source>
</evidence>
<dbReference type="Gene3D" id="2.40.50.40">
    <property type="match status" value="1"/>
</dbReference>
<reference evidence="2 3" key="1">
    <citation type="journal article" date="2016" name="Proc. Natl. Acad. Sci. U.S.A.">
        <title>Lipid metabolic changes in an early divergent fungus govern the establishment of a mutualistic symbiosis with endobacteria.</title>
        <authorList>
            <person name="Lastovetsky O.A."/>
            <person name="Gaspar M.L."/>
            <person name="Mondo S.J."/>
            <person name="LaButti K.M."/>
            <person name="Sandor L."/>
            <person name="Grigoriev I.V."/>
            <person name="Henry S.A."/>
            <person name="Pawlowska T.E."/>
        </authorList>
    </citation>
    <scope>NUCLEOTIDE SEQUENCE [LARGE SCALE GENOMIC DNA]</scope>
    <source>
        <strain evidence="2 3">ATCC 11559</strain>
    </source>
</reference>
<feature type="non-terminal residue" evidence="2">
    <location>
        <position position="56"/>
    </location>
</feature>
<sequence length="56" mass="6572">RWKGYDESHDTWEPAAHFTDPKLITEYWQRIGIVPESFSKRKMNTSSSDSKSPTNK</sequence>